<dbReference type="AlphaFoldDB" id="A0A8H2XW06"/>
<evidence type="ECO:0000313" key="2">
    <source>
        <dbReference type="Proteomes" id="UP000663850"/>
    </source>
</evidence>
<gene>
    <name evidence="1" type="ORF">RDB_LOCUS24871</name>
</gene>
<organism evidence="1 2">
    <name type="scientific">Rhizoctonia solani</name>
    <dbReference type="NCBI Taxonomy" id="456999"/>
    <lineage>
        <taxon>Eukaryota</taxon>
        <taxon>Fungi</taxon>
        <taxon>Dikarya</taxon>
        <taxon>Basidiomycota</taxon>
        <taxon>Agaricomycotina</taxon>
        <taxon>Agaricomycetes</taxon>
        <taxon>Cantharellales</taxon>
        <taxon>Ceratobasidiaceae</taxon>
        <taxon>Rhizoctonia</taxon>
    </lineage>
</organism>
<proteinExistence type="predicted"/>
<name>A0A8H2XW06_9AGAM</name>
<evidence type="ECO:0000313" key="1">
    <source>
        <dbReference type="EMBL" id="CAE6436488.1"/>
    </source>
</evidence>
<sequence>MVPGRPVESVVIRGDPIYPELLDAIQKIGQSSTPVRELKLYSTGLNLGTSREWSTPRGFLLELTTALPRLKRLKVMLRNEGEKDLVDNLTETIHYFISHLKELRYFVIRTDLKSFPVYTTFLDEMEEIQLCQRWRNSCSSLNEVEYLSGRRWKLVGNKWAKSWSRAEFEMNTPERPWTKDLKPPRAASAPL</sequence>
<dbReference type="EMBL" id="CAJMWZ010001418">
    <property type="protein sequence ID" value="CAE6436488.1"/>
    <property type="molecule type" value="Genomic_DNA"/>
</dbReference>
<comment type="caution">
    <text evidence="1">The sequence shown here is derived from an EMBL/GenBank/DDBJ whole genome shotgun (WGS) entry which is preliminary data.</text>
</comment>
<protein>
    <submittedName>
        <fullName evidence="1">Uncharacterized protein</fullName>
    </submittedName>
</protein>
<dbReference type="Proteomes" id="UP000663850">
    <property type="component" value="Unassembled WGS sequence"/>
</dbReference>
<reference evidence="1" key="1">
    <citation type="submission" date="2021-01" db="EMBL/GenBank/DDBJ databases">
        <authorList>
            <person name="Kaushik A."/>
        </authorList>
    </citation>
    <scope>NUCLEOTIDE SEQUENCE</scope>
    <source>
        <strain evidence="1">Type strain: AG8-Rh-89/</strain>
    </source>
</reference>
<accession>A0A8H2XW06</accession>